<gene>
    <name evidence="7" type="ORF">GCM10009863_42300</name>
</gene>
<dbReference type="Gene3D" id="2.60.40.420">
    <property type="entry name" value="Cupredoxins - blue copper proteins"/>
    <property type="match status" value="3"/>
</dbReference>
<evidence type="ECO:0000313" key="8">
    <source>
        <dbReference type="Proteomes" id="UP001501447"/>
    </source>
</evidence>
<dbReference type="Pfam" id="PF07731">
    <property type="entry name" value="Cu-oxidase_2"/>
    <property type="match status" value="1"/>
</dbReference>
<dbReference type="SUPFAM" id="SSF49503">
    <property type="entry name" value="Cupredoxins"/>
    <property type="match status" value="3"/>
</dbReference>
<evidence type="ECO:0000256" key="1">
    <source>
        <dbReference type="ARBA" id="ARBA00010609"/>
    </source>
</evidence>
<accession>A0ABP6CRY6</accession>
<dbReference type="Proteomes" id="UP001501447">
    <property type="component" value="Unassembled WGS sequence"/>
</dbReference>
<dbReference type="InterPro" id="IPR011706">
    <property type="entry name" value="Cu-oxidase_C"/>
</dbReference>
<evidence type="ECO:0000256" key="4">
    <source>
        <dbReference type="SAM" id="MobiDB-lite"/>
    </source>
</evidence>
<evidence type="ECO:0000259" key="5">
    <source>
        <dbReference type="Pfam" id="PF07731"/>
    </source>
</evidence>
<keyword evidence="2" id="KW-0479">Metal-binding</keyword>
<dbReference type="CDD" id="cd13844">
    <property type="entry name" value="CuRO_1_BOD_CotA_like"/>
    <property type="match status" value="1"/>
</dbReference>
<comment type="caution">
    <text evidence="7">The sequence shown here is derived from an EMBL/GenBank/DDBJ whole genome shotgun (WGS) entry which is preliminary data.</text>
</comment>
<keyword evidence="8" id="KW-1185">Reference proteome</keyword>
<dbReference type="InterPro" id="IPR008972">
    <property type="entry name" value="Cupredoxin"/>
</dbReference>
<dbReference type="InterPro" id="IPR002355">
    <property type="entry name" value="Cu_oxidase_Cu_BS"/>
</dbReference>
<dbReference type="EMBL" id="BAAARJ010000013">
    <property type="protein sequence ID" value="GAA2623470.1"/>
    <property type="molecule type" value="Genomic_DNA"/>
</dbReference>
<organism evidence="7 8">
    <name type="scientific">Streptomyces axinellae</name>
    <dbReference type="NCBI Taxonomy" id="552788"/>
    <lineage>
        <taxon>Bacteria</taxon>
        <taxon>Bacillati</taxon>
        <taxon>Actinomycetota</taxon>
        <taxon>Actinomycetes</taxon>
        <taxon>Kitasatosporales</taxon>
        <taxon>Streptomycetaceae</taxon>
        <taxon>Streptomyces</taxon>
    </lineage>
</organism>
<reference evidence="8" key="1">
    <citation type="journal article" date="2019" name="Int. J. Syst. Evol. Microbiol.">
        <title>The Global Catalogue of Microorganisms (GCM) 10K type strain sequencing project: providing services to taxonomists for standard genome sequencing and annotation.</title>
        <authorList>
            <consortium name="The Broad Institute Genomics Platform"/>
            <consortium name="The Broad Institute Genome Sequencing Center for Infectious Disease"/>
            <person name="Wu L."/>
            <person name="Ma J."/>
        </authorList>
    </citation>
    <scope>NUCLEOTIDE SEQUENCE [LARGE SCALE GENOMIC DNA]</scope>
    <source>
        <strain evidence="8">JCM 16373</strain>
    </source>
</reference>
<name>A0ABP6CRY6_9ACTN</name>
<dbReference type="PROSITE" id="PS00080">
    <property type="entry name" value="MULTICOPPER_OXIDASE2"/>
    <property type="match status" value="1"/>
</dbReference>
<keyword evidence="3" id="KW-0560">Oxidoreductase</keyword>
<dbReference type="InterPro" id="IPR011707">
    <property type="entry name" value="Cu-oxidase-like_N"/>
</dbReference>
<evidence type="ECO:0000259" key="6">
    <source>
        <dbReference type="Pfam" id="PF07732"/>
    </source>
</evidence>
<dbReference type="InterPro" id="IPR054642">
    <property type="entry name" value="AmiPhnlOxPhsA"/>
</dbReference>
<comment type="similarity">
    <text evidence="1">Belongs to the multicopper oxidase family.</text>
</comment>
<dbReference type="PANTHER" id="PTHR48267:SF1">
    <property type="entry name" value="BILIRUBIN OXIDASE"/>
    <property type="match status" value="1"/>
</dbReference>
<evidence type="ECO:0000256" key="2">
    <source>
        <dbReference type="ARBA" id="ARBA00022723"/>
    </source>
</evidence>
<dbReference type="PANTHER" id="PTHR48267">
    <property type="entry name" value="CUPREDOXIN SUPERFAMILY PROTEIN"/>
    <property type="match status" value="1"/>
</dbReference>
<dbReference type="InterPro" id="IPR045087">
    <property type="entry name" value="Cu-oxidase_fam"/>
</dbReference>
<feature type="domain" description="Plastocyanin-like" evidence="6">
    <location>
        <begin position="114"/>
        <end position="147"/>
    </location>
</feature>
<feature type="region of interest" description="Disordered" evidence="4">
    <location>
        <begin position="666"/>
        <end position="693"/>
    </location>
</feature>
<evidence type="ECO:0000256" key="3">
    <source>
        <dbReference type="ARBA" id="ARBA00023002"/>
    </source>
</evidence>
<dbReference type="PROSITE" id="PS00079">
    <property type="entry name" value="MULTICOPPER_OXIDASE1"/>
    <property type="match status" value="1"/>
</dbReference>
<protein>
    <submittedName>
        <fullName evidence="7">Multicopper oxidase domain-containing protein</fullName>
    </submittedName>
</protein>
<sequence length="693" mass="74548">MSEITEKIEHFFQDGTGADGGAAAEGATGAAGVTGATGVTGDAASGAEISGAPDTPDAAEAIAGAPTADGLTPYVDGLRVPPTLRPEPTGDPRGSQVEVELTETWTRLHSQLPPTRVWAYNGHFPGPTFEVRRGQRIRVAWTNRLTGVFPVTHVAVGAGTSADPLVNHPGRDGVKPDPDVAALPGWSVTHLHGAVTGGGNDGWAENAVAYGDTQLSEYPNDHQATQWWYHDHGMNITRWNVYAGLVGTYLIRDAEEDALGLPRGAYEIPLVLADRNLDEDEDGRLNGRLLHKVRNLGPDPESGKDVTLPVTAPFSTVNGTIWPYLDVEPRWYRFRLLNASNARVYNLALVDEKGTPVPDGTVKQIGSDGGLLPRPVDITFADDADPAKRKLLSAAPAERFDLLIDFRALRGKKLRLVNVGNAPFGQPDPARNIPYPQVMEFRVGAGPVAEPFVLPGTLSGSFERLTHDIPHNHRLIVLSPPGTVGGGGHPEIWEMTDITEEVGEGPVPQAEGVVRVQGRDGKLKTYRRIARTFDDTLGFKVAQNDYEQWSFLNLGGPTHPMHIHLADFQVLSRDVFDVSGFDPAAGGTQEDKPVVFDPARPVPVAPNEAGWKDVFQVPAGQMVNVLGRFDGAHGRFMYHCHLLEHEDMGMMRPFVVMPREVLKFDHGHAGHGGGHDGGHDGGHGNGHSEGHGA</sequence>
<dbReference type="InterPro" id="IPR033138">
    <property type="entry name" value="Cu_oxidase_CS"/>
</dbReference>
<dbReference type="NCBIfam" id="NF045554">
    <property type="entry name" value="AmiPhnlOxPhsA"/>
    <property type="match status" value="1"/>
</dbReference>
<dbReference type="CDD" id="cd13892">
    <property type="entry name" value="CuRO_3_PHS"/>
    <property type="match status" value="1"/>
</dbReference>
<evidence type="ECO:0000313" key="7">
    <source>
        <dbReference type="EMBL" id="GAA2623470.1"/>
    </source>
</evidence>
<feature type="domain" description="Plastocyanin-like" evidence="5">
    <location>
        <begin position="530"/>
        <end position="659"/>
    </location>
</feature>
<dbReference type="Pfam" id="PF07732">
    <property type="entry name" value="Cu-oxidase_3"/>
    <property type="match status" value="1"/>
</dbReference>
<proteinExistence type="inferred from homology"/>